<organism evidence="3 4">
    <name type="scientific">Fictibacillus macauensis ZFHKF-1</name>
    <dbReference type="NCBI Taxonomy" id="1196324"/>
    <lineage>
        <taxon>Bacteria</taxon>
        <taxon>Bacillati</taxon>
        <taxon>Bacillota</taxon>
        <taxon>Bacilli</taxon>
        <taxon>Bacillales</taxon>
        <taxon>Fictibacillaceae</taxon>
        <taxon>Fictibacillus</taxon>
    </lineage>
</organism>
<feature type="chain" id="PRO_5003713503" evidence="2">
    <location>
        <begin position="28"/>
        <end position="170"/>
    </location>
</feature>
<comment type="caution">
    <text evidence="3">The sequence shown here is derived from an EMBL/GenBank/DDBJ whole genome shotgun (WGS) entry which is preliminary data.</text>
</comment>
<dbReference type="PATRIC" id="fig|1196324.3.peg.2023"/>
<gene>
    <name evidence="3" type="ORF">A374_09913</name>
</gene>
<dbReference type="AlphaFoldDB" id="I8AJ76"/>
<accession>I8AJ76</accession>
<protein>
    <submittedName>
        <fullName evidence="3">Uncharacterized protein</fullName>
    </submittedName>
</protein>
<dbReference type="EMBL" id="AKKV01000025">
    <property type="protein sequence ID" value="EIT85544.1"/>
    <property type="molecule type" value="Genomic_DNA"/>
</dbReference>
<feature type="region of interest" description="Disordered" evidence="1">
    <location>
        <begin position="27"/>
        <end position="47"/>
    </location>
</feature>
<evidence type="ECO:0000313" key="3">
    <source>
        <dbReference type="EMBL" id="EIT85544.1"/>
    </source>
</evidence>
<keyword evidence="4" id="KW-1185">Reference proteome</keyword>
<reference evidence="3 4" key="1">
    <citation type="journal article" date="2012" name="J. Bacteriol.">
        <title>Genome of Bacillus macauensis ZFHKF-1, a Long-Chain-Forming Bacterium.</title>
        <authorList>
            <person name="Cai L."/>
            <person name="Zhang T."/>
        </authorList>
    </citation>
    <scope>NUCLEOTIDE SEQUENCE [LARGE SCALE GENOMIC DNA]</scope>
    <source>
        <strain evidence="3 4">ZFHKF-1</strain>
    </source>
</reference>
<sequence length="170" mass="19135">MKNVVNRCLVALVTVGMVSMSGGIANASTEKAAQPSHKTQKRVESKSPNVEKLAATFLKDLQPKSDSHNKVLHYTTKRAVVHHMNRVATKSVASRYVNALFTEKHGKLYVVPQDLPPWFQKGHHYSVEKASKQRYKVIQHNKNELYGKYSITLSFAKVNSHWVITSVHVS</sequence>
<evidence type="ECO:0000256" key="1">
    <source>
        <dbReference type="SAM" id="MobiDB-lite"/>
    </source>
</evidence>
<proteinExistence type="predicted"/>
<evidence type="ECO:0000256" key="2">
    <source>
        <dbReference type="SAM" id="SignalP"/>
    </source>
</evidence>
<dbReference type="RefSeq" id="WP_007202069.1">
    <property type="nucleotide sequence ID" value="NZ_AKKV01000025.1"/>
</dbReference>
<evidence type="ECO:0000313" key="4">
    <source>
        <dbReference type="Proteomes" id="UP000004080"/>
    </source>
</evidence>
<keyword evidence="2" id="KW-0732">Signal</keyword>
<feature type="signal peptide" evidence="2">
    <location>
        <begin position="1"/>
        <end position="27"/>
    </location>
</feature>
<dbReference type="Proteomes" id="UP000004080">
    <property type="component" value="Unassembled WGS sequence"/>
</dbReference>
<dbReference type="STRING" id="1196324.A374_09913"/>
<name>I8AJ76_9BACL</name>
<dbReference type="eggNOG" id="ENOG5032SQR">
    <property type="taxonomic scope" value="Bacteria"/>
</dbReference>
<dbReference type="OrthoDB" id="2880030at2"/>